<sequence length="336" mass="36328">MGFEGTRLGRRDALALGGMALGGAALAAPALGQGTSGQGRFPDRPIRLIIPWPPGGSADAQLRSLAEIAGRALGQSVVVENRPGASGTMGAMHLTTQARPDGYTISQMHLSIVRRPFITRTPPWDPVNDFTHIIGLCGWMFGIAVKADGPIKTWADYLAYARANPGRLTYTTSGIATTNHLTMEELASREKLELVHVPYRASNEAAVAVASGEVMSVADSSAWAPLVDGGQLRLICVWTAERSPRFPEAPTLKELGYDMVVTSPYGLAGPRGMDPGVVRVLHDACKAALFDPANATVRAQFDMPLEYYDTEDYRSFIARRAEYEKTMAQRLKLRID</sequence>
<dbReference type="SUPFAM" id="SSF53850">
    <property type="entry name" value="Periplasmic binding protein-like II"/>
    <property type="match status" value="1"/>
</dbReference>
<accession>A0A1G6W9M2</accession>
<evidence type="ECO:0000313" key="2">
    <source>
        <dbReference type="EMBL" id="SDD62504.1"/>
    </source>
</evidence>
<dbReference type="InterPro" id="IPR006311">
    <property type="entry name" value="TAT_signal"/>
</dbReference>
<dbReference type="CDD" id="cd07012">
    <property type="entry name" value="PBP2_Bug_TTT"/>
    <property type="match status" value="1"/>
</dbReference>
<dbReference type="Gene3D" id="3.40.190.10">
    <property type="entry name" value="Periplasmic binding protein-like II"/>
    <property type="match status" value="1"/>
</dbReference>
<dbReference type="Proteomes" id="UP000198925">
    <property type="component" value="Unassembled WGS sequence"/>
</dbReference>
<reference evidence="2 3" key="1">
    <citation type="submission" date="2016-10" db="EMBL/GenBank/DDBJ databases">
        <authorList>
            <person name="de Groot N.N."/>
        </authorList>
    </citation>
    <scope>NUCLEOTIDE SEQUENCE [LARGE SCALE GENOMIC DNA]</scope>
    <source>
        <strain evidence="2 3">CPCC 100156</strain>
    </source>
</reference>
<gene>
    <name evidence="2" type="ORF">SAMN04487779_1010116</name>
</gene>
<dbReference type="Pfam" id="PF03401">
    <property type="entry name" value="TctC"/>
    <property type="match status" value="1"/>
</dbReference>
<evidence type="ECO:0000256" key="1">
    <source>
        <dbReference type="ARBA" id="ARBA00006987"/>
    </source>
</evidence>
<organism evidence="2 3">
    <name type="scientific">Belnapia rosea</name>
    <dbReference type="NCBI Taxonomy" id="938405"/>
    <lineage>
        <taxon>Bacteria</taxon>
        <taxon>Pseudomonadati</taxon>
        <taxon>Pseudomonadota</taxon>
        <taxon>Alphaproteobacteria</taxon>
        <taxon>Acetobacterales</taxon>
        <taxon>Roseomonadaceae</taxon>
        <taxon>Belnapia</taxon>
    </lineage>
</organism>
<dbReference type="PIRSF" id="PIRSF017082">
    <property type="entry name" value="YflP"/>
    <property type="match status" value="1"/>
</dbReference>
<dbReference type="Gene3D" id="3.40.190.150">
    <property type="entry name" value="Bordetella uptake gene, domain 1"/>
    <property type="match status" value="1"/>
</dbReference>
<dbReference type="STRING" id="938405.SAMN02927895_01026"/>
<dbReference type="PROSITE" id="PS51318">
    <property type="entry name" value="TAT"/>
    <property type="match status" value="1"/>
</dbReference>
<dbReference type="AlphaFoldDB" id="A0A1G6W9M2"/>
<keyword evidence="3" id="KW-1185">Reference proteome</keyword>
<dbReference type="InterPro" id="IPR042100">
    <property type="entry name" value="Bug_dom1"/>
</dbReference>
<evidence type="ECO:0000313" key="3">
    <source>
        <dbReference type="Proteomes" id="UP000198925"/>
    </source>
</evidence>
<dbReference type="EMBL" id="FMZX01000010">
    <property type="protein sequence ID" value="SDD62504.1"/>
    <property type="molecule type" value="Genomic_DNA"/>
</dbReference>
<dbReference type="PANTHER" id="PTHR42928">
    <property type="entry name" value="TRICARBOXYLATE-BINDING PROTEIN"/>
    <property type="match status" value="1"/>
</dbReference>
<dbReference type="PANTHER" id="PTHR42928:SF5">
    <property type="entry name" value="BLR1237 PROTEIN"/>
    <property type="match status" value="1"/>
</dbReference>
<keyword evidence="2" id="KW-0675">Receptor</keyword>
<dbReference type="InterPro" id="IPR005064">
    <property type="entry name" value="BUG"/>
</dbReference>
<protein>
    <submittedName>
        <fullName evidence="2">Tripartite-type tricarboxylate transporter, receptor component TctC</fullName>
    </submittedName>
</protein>
<comment type="similarity">
    <text evidence="1">Belongs to the UPF0065 (bug) family.</text>
</comment>
<proteinExistence type="inferred from homology"/>
<dbReference type="RefSeq" id="WP_245704828.1">
    <property type="nucleotide sequence ID" value="NZ_FMZX01000010.1"/>
</dbReference>
<name>A0A1G6W9M2_9PROT</name>